<dbReference type="Pfam" id="PF07676">
    <property type="entry name" value="PD40"/>
    <property type="match status" value="1"/>
</dbReference>
<dbReference type="Gene3D" id="3.40.50.1820">
    <property type="entry name" value="alpha/beta hydrolase"/>
    <property type="match status" value="1"/>
</dbReference>
<feature type="domain" description="Dipeptidylpeptidase IV N-terminal" evidence="6">
    <location>
        <begin position="236"/>
        <end position="402"/>
    </location>
</feature>
<dbReference type="PANTHER" id="PTHR42776:SF13">
    <property type="entry name" value="DIPEPTIDYL-PEPTIDASE 5"/>
    <property type="match status" value="1"/>
</dbReference>
<reference evidence="8" key="1">
    <citation type="journal article" date="2019" name="Int. J. Syst. Evol. Microbiol.">
        <title>The Global Catalogue of Microorganisms (GCM) 10K type strain sequencing project: providing services to taxonomists for standard genome sequencing and annotation.</title>
        <authorList>
            <consortium name="The Broad Institute Genomics Platform"/>
            <consortium name="The Broad Institute Genome Sequencing Center for Infectious Disease"/>
            <person name="Wu L."/>
            <person name="Ma J."/>
        </authorList>
    </citation>
    <scope>NUCLEOTIDE SEQUENCE [LARGE SCALE GENOMIC DNA]</scope>
    <source>
        <strain evidence="8">JCM 18019</strain>
    </source>
</reference>
<feature type="chain" id="PRO_5046416142" evidence="4">
    <location>
        <begin position="19"/>
        <end position="664"/>
    </location>
</feature>
<protein>
    <submittedName>
        <fullName evidence="7">S9 family peptidase</fullName>
    </submittedName>
</protein>
<dbReference type="InterPro" id="IPR002469">
    <property type="entry name" value="Peptidase_S9B_N"/>
</dbReference>
<dbReference type="InterPro" id="IPR011659">
    <property type="entry name" value="WD40"/>
</dbReference>
<evidence type="ECO:0000259" key="5">
    <source>
        <dbReference type="Pfam" id="PF00326"/>
    </source>
</evidence>
<dbReference type="InterPro" id="IPR011042">
    <property type="entry name" value="6-blade_b-propeller_TolB-like"/>
</dbReference>
<accession>A0ABP9LV08</accession>
<keyword evidence="8" id="KW-1185">Reference proteome</keyword>
<evidence type="ECO:0000313" key="7">
    <source>
        <dbReference type="EMBL" id="GAA5083850.1"/>
    </source>
</evidence>
<dbReference type="InterPro" id="IPR029058">
    <property type="entry name" value="AB_hydrolase_fold"/>
</dbReference>
<dbReference type="PANTHER" id="PTHR42776">
    <property type="entry name" value="SERINE PEPTIDASE S9 FAMILY MEMBER"/>
    <property type="match status" value="1"/>
</dbReference>
<keyword evidence="1 4" id="KW-0732">Signal</keyword>
<evidence type="ECO:0000256" key="1">
    <source>
        <dbReference type="ARBA" id="ARBA00022729"/>
    </source>
</evidence>
<keyword evidence="3" id="KW-0720">Serine protease</keyword>
<evidence type="ECO:0000313" key="8">
    <source>
        <dbReference type="Proteomes" id="UP001500353"/>
    </source>
</evidence>
<keyword evidence="3" id="KW-0645">Protease</keyword>
<dbReference type="EMBL" id="BAABHX010000001">
    <property type="protein sequence ID" value="GAA5083850.1"/>
    <property type="molecule type" value="Genomic_DNA"/>
</dbReference>
<dbReference type="SUPFAM" id="SSF82171">
    <property type="entry name" value="DPP6 N-terminal domain-like"/>
    <property type="match status" value="1"/>
</dbReference>
<name>A0ABP9LV08_9FLAO</name>
<feature type="signal peptide" evidence="4">
    <location>
        <begin position="1"/>
        <end position="18"/>
    </location>
</feature>
<evidence type="ECO:0000256" key="3">
    <source>
        <dbReference type="ARBA" id="ARBA00022825"/>
    </source>
</evidence>
<dbReference type="RefSeq" id="WP_345199857.1">
    <property type="nucleotide sequence ID" value="NZ_BAABHX010000001.1"/>
</dbReference>
<gene>
    <name evidence="7" type="ORF">GCM10023210_02990</name>
</gene>
<dbReference type="Gene3D" id="2.120.10.30">
    <property type="entry name" value="TolB, C-terminal domain"/>
    <property type="match status" value="1"/>
</dbReference>
<dbReference type="Pfam" id="PF00326">
    <property type="entry name" value="Peptidase_S9"/>
    <property type="match status" value="1"/>
</dbReference>
<evidence type="ECO:0000259" key="6">
    <source>
        <dbReference type="Pfam" id="PF00930"/>
    </source>
</evidence>
<proteinExistence type="predicted"/>
<evidence type="ECO:0000256" key="2">
    <source>
        <dbReference type="ARBA" id="ARBA00022801"/>
    </source>
</evidence>
<comment type="caution">
    <text evidence="7">The sequence shown here is derived from an EMBL/GenBank/DDBJ whole genome shotgun (WGS) entry which is preliminary data.</text>
</comment>
<dbReference type="InterPro" id="IPR001375">
    <property type="entry name" value="Peptidase_S9_cat"/>
</dbReference>
<feature type="domain" description="Peptidase S9 prolyl oligopeptidase catalytic" evidence="5">
    <location>
        <begin position="457"/>
        <end position="664"/>
    </location>
</feature>
<sequence length="664" mass="75472">MKLKYSLLALAAPLLMNAQQVMTPEILWTLKKVGVQAVSPDQSSLIYKIGQTDLKTEKTKNENYFLNVLNNQSTKIDLGKKALIQWDKNGIYAQEGDKIFLSKDSGKTWTEFYTIGEVDNVVISPDGKKIAFSKQVLVEKVMGKDKFSDTPKTTAQVYTDLNHRHWDYFNEGKYNHVFVVNTTENVDSAKDLLEGKMWDSPQRPFGGAEDFIFSPDSAQLLYVTKPKSGKEYSTSTNTDIFAYDFASGTTKNLTESNKGYDVNPKFSPDGKSLVWQSMARDGYEADKNDIKILDWKSGKTTNLTSGWDESVSGDVFWSGDSKSIYFTAAFRGTKQLFSLDPKNAKVLQITRGDFDVNEIFTDNKTSLLVGRTDINHATDIFSVNLKNGEMKQITEANKDMYSKLAQGKSELKMVKTSDGKEMGVWFHYPPNFDPNKKYPTLVYCQGGPQSALTQFFSVRWNFALMAANGYIVVAPNRRGMPGWGTKWNEEISRDWGGQPMRDYLVATDFAKTLPYVDGDRVAAVGASYGGYSVFMLAGIHENRFKTFIAHDGLFDMKSWYLTTEELWFANWDLGSPWEKPQPKAYTEFNPSNFVDKWNKPIMIVQGGIDFRVPYEQGQEAFQAAKLRGLKSKLVYFPNENHWVLHPQNGLVWQREFFDWLKETL</sequence>
<dbReference type="SUPFAM" id="SSF53474">
    <property type="entry name" value="alpha/beta-Hydrolases"/>
    <property type="match status" value="1"/>
</dbReference>
<organism evidence="7 8">
    <name type="scientific">Chryseobacterium ginsengisoli</name>
    <dbReference type="NCBI Taxonomy" id="363853"/>
    <lineage>
        <taxon>Bacteria</taxon>
        <taxon>Pseudomonadati</taxon>
        <taxon>Bacteroidota</taxon>
        <taxon>Flavobacteriia</taxon>
        <taxon>Flavobacteriales</taxon>
        <taxon>Weeksellaceae</taxon>
        <taxon>Chryseobacterium group</taxon>
        <taxon>Chryseobacterium</taxon>
    </lineage>
</organism>
<dbReference type="Pfam" id="PF00930">
    <property type="entry name" value="DPPIV_N"/>
    <property type="match status" value="1"/>
</dbReference>
<dbReference type="Proteomes" id="UP001500353">
    <property type="component" value="Unassembled WGS sequence"/>
</dbReference>
<evidence type="ECO:0000256" key="4">
    <source>
        <dbReference type="SAM" id="SignalP"/>
    </source>
</evidence>
<keyword evidence="2" id="KW-0378">Hydrolase</keyword>